<name>A0A518FKN2_9PLAN</name>
<dbReference type="Proteomes" id="UP000320839">
    <property type="component" value="Chromosome"/>
</dbReference>
<keyword evidence="1" id="KW-1133">Transmembrane helix</keyword>
<dbReference type="AlphaFoldDB" id="A0A518FKN2"/>
<sequence length="150" mass="17062">MKNQIVKNVLLYLGGGILCVVLLFWSLESFNVAQGHWEAEIGQAEQQLALTLRLAGREDWSLRRQVVFSDKEAGVHPAGTFSLPEQAEQMRGNKVTFEDTTILPGRVKFEWEGHQFDLMPDRLTVDGKHYNWKNQEPIALVKKTDLAGLR</sequence>
<dbReference type="RefSeq" id="WP_145454763.1">
    <property type="nucleotide sequence ID" value="NZ_CP036317.1"/>
</dbReference>
<gene>
    <name evidence="2" type="ORF">Pan153_15400</name>
</gene>
<dbReference type="EMBL" id="CP036317">
    <property type="protein sequence ID" value="QDV16906.1"/>
    <property type="molecule type" value="Genomic_DNA"/>
</dbReference>
<protein>
    <submittedName>
        <fullName evidence="2">Uncharacterized protein</fullName>
    </submittedName>
</protein>
<accession>A0A518FKN2</accession>
<feature type="transmembrane region" description="Helical" evidence="1">
    <location>
        <begin position="9"/>
        <end position="27"/>
    </location>
</feature>
<evidence type="ECO:0000313" key="3">
    <source>
        <dbReference type="Proteomes" id="UP000320839"/>
    </source>
</evidence>
<evidence type="ECO:0000256" key="1">
    <source>
        <dbReference type="SAM" id="Phobius"/>
    </source>
</evidence>
<keyword evidence="1" id="KW-0472">Membrane</keyword>
<organism evidence="2 3">
    <name type="scientific">Gimesia panareensis</name>
    <dbReference type="NCBI Taxonomy" id="2527978"/>
    <lineage>
        <taxon>Bacteria</taxon>
        <taxon>Pseudomonadati</taxon>
        <taxon>Planctomycetota</taxon>
        <taxon>Planctomycetia</taxon>
        <taxon>Planctomycetales</taxon>
        <taxon>Planctomycetaceae</taxon>
        <taxon>Gimesia</taxon>
    </lineage>
</organism>
<keyword evidence="1" id="KW-0812">Transmembrane</keyword>
<proteinExistence type="predicted"/>
<evidence type="ECO:0000313" key="2">
    <source>
        <dbReference type="EMBL" id="QDV16906.1"/>
    </source>
</evidence>
<dbReference type="OrthoDB" id="282413at2"/>
<reference evidence="2 3" key="1">
    <citation type="submission" date="2019-02" db="EMBL/GenBank/DDBJ databases">
        <title>Deep-cultivation of Planctomycetes and their phenomic and genomic characterization uncovers novel biology.</title>
        <authorList>
            <person name="Wiegand S."/>
            <person name="Jogler M."/>
            <person name="Boedeker C."/>
            <person name="Pinto D."/>
            <person name="Vollmers J."/>
            <person name="Rivas-Marin E."/>
            <person name="Kohn T."/>
            <person name="Peeters S.H."/>
            <person name="Heuer A."/>
            <person name="Rast P."/>
            <person name="Oberbeckmann S."/>
            <person name="Bunk B."/>
            <person name="Jeske O."/>
            <person name="Meyerdierks A."/>
            <person name="Storesund J.E."/>
            <person name="Kallscheuer N."/>
            <person name="Luecker S."/>
            <person name="Lage O.M."/>
            <person name="Pohl T."/>
            <person name="Merkel B.J."/>
            <person name="Hornburger P."/>
            <person name="Mueller R.-W."/>
            <person name="Bruemmer F."/>
            <person name="Labrenz M."/>
            <person name="Spormann A.M."/>
            <person name="Op den Camp H."/>
            <person name="Overmann J."/>
            <person name="Amann R."/>
            <person name="Jetten M.S.M."/>
            <person name="Mascher T."/>
            <person name="Medema M.H."/>
            <person name="Devos D.P."/>
            <person name="Kaster A.-K."/>
            <person name="Ovreas L."/>
            <person name="Rohde M."/>
            <person name="Galperin M.Y."/>
            <person name="Jogler C."/>
        </authorList>
    </citation>
    <scope>NUCLEOTIDE SEQUENCE [LARGE SCALE GENOMIC DNA]</scope>
    <source>
        <strain evidence="2 3">Pan153</strain>
    </source>
</reference>